<evidence type="ECO:0000256" key="1">
    <source>
        <dbReference type="SAM" id="MobiDB-lite"/>
    </source>
</evidence>
<gene>
    <name evidence="4" type="ORF">ACFOEK_08890</name>
</gene>
<feature type="transmembrane region" description="Helical" evidence="2">
    <location>
        <begin position="201"/>
        <end position="218"/>
    </location>
</feature>
<feature type="transmembrane region" description="Helical" evidence="2">
    <location>
        <begin position="166"/>
        <end position="189"/>
    </location>
</feature>
<keyword evidence="2" id="KW-1133">Transmembrane helix</keyword>
<keyword evidence="5" id="KW-1185">Reference proteome</keyword>
<reference evidence="5" key="1">
    <citation type="journal article" date="2019" name="Int. J. Syst. Evol. Microbiol.">
        <title>The Global Catalogue of Microorganisms (GCM) 10K type strain sequencing project: providing services to taxonomists for standard genome sequencing and annotation.</title>
        <authorList>
            <consortium name="The Broad Institute Genomics Platform"/>
            <consortium name="The Broad Institute Genome Sequencing Center for Infectious Disease"/>
            <person name="Wu L."/>
            <person name="Ma J."/>
        </authorList>
    </citation>
    <scope>NUCLEOTIDE SEQUENCE [LARGE SCALE GENOMIC DNA]</scope>
    <source>
        <strain evidence="5">KCTC 52438</strain>
    </source>
</reference>
<keyword evidence="2" id="KW-0812">Transmembrane</keyword>
<dbReference type="Proteomes" id="UP001595476">
    <property type="component" value="Unassembled WGS sequence"/>
</dbReference>
<protein>
    <submittedName>
        <fullName evidence="4">Sulfite exporter TauE/SafE family protein</fullName>
    </submittedName>
</protein>
<feature type="compositionally biased region" description="Basic and acidic residues" evidence="1">
    <location>
        <begin position="265"/>
        <end position="274"/>
    </location>
</feature>
<dbReference type="EMBL" id="JBHRSZ010000004">
    <property type="protein sequence ID" value="MFC3151143.1"/>
    <property type="molecule type" value="Genomic_DNA"/>
</dbReference>
<dbReference type="InterPro" id="IPR036259">
    <property type="entry name" value="MFS_trans_sf"/>
</dbReference>
<sequence>MTVETLSFTAAFLIGLLGGAHCIGMCGGITGTFGLNSQGSLVERFIKNLSFNLGRISSYTLIGLIVGLASSLLTNLSPTIGMILRLVAGIFIILMGLYVADWSRAITKIEKPGQWVWKHIQPLTKPFLPADTIKKSLFLGLLWGWLPCGLVYSTLVLASANASPTSSAMVMAAFGLGTLPTMLATGLLASQLSNIIRNKNVRNLAAIMMILMGAWIIWGNSQHLLGHGDHSSHNNHMNHSSHSNHGDHTNHSDHENHDSSNTSNHEGHSMHDHSAMQTESQVDHSTMDHSQMDHSGMNRSQMDHTDMSSDTRKQDHSHMDHSEMDHSKMNH</sequence>
<comment type="caution">
    <text evidence="4">The sequence shown here is derived from an EMBL/GenBank/DDBJ whole genome shotgun (WGS) entry which is preliminary data.</text>
</comment>
<feature type="compositionally biased region" description="Basic and acidic residues" evidence="1">
    <location>
        <begin position="281"/>
        <end position="292"/>
    </location>
</feature>
<evidence type="ECO:0000259" key="3">
    <source>
        <dbReference type="Pfam" id="PF13386"/>
    </source>
</evidence>
<dbReference type="PANTHER" id="PTHR42208">
    <property type="entry name" value="HEAVY METAL TRANSPORTER-RELATED"/>
    <property type="match status" value="1"/>
</dbReference>
<dbReference type="RefSeq" id="WP_386719361.1">
    <property type="nucleotide sequence ID" value="NZ_JBHRSZ010000004.1"/>
</dbReference>
<proteinExistence type="predicted"/>
<evidence type="ECO:0000256" key="2">
    <source>
        <dbReference type="SAM" id="Phobius"/>
    </source>
</evidence>
<feature type="compositionally biased region" description="Basic and acidic residues" evidence="1">
    <location>
        <begin position="301"/>
        <end position="331"/>
    </location>
</feature>
<evidence type="ECO:0000313" key="4">
    <source>
        <dbReference type="EMBL" id="MFC3151143.1"/>
    </source>
</evidence>
<dbReference type="SUPFAM" id="SSF103473">
    <property type="entry name" value="MFS general substrate transporter"/>
    <property type="match status" value="1"/>
</dbReference>
<organism evidence="4 5">
    <name type="scientific">Litoribrevibacter euphylliae</name>
    <dbReference type="NCBI Taxonomy" id="1834034"/>
    <lineage>
        <taxon>Bacteria</taxon>
        <taxon>Pseudomonadati</taxon>
        <taxon>Pseudomonadota</taxon>
        <taxon>Gammaproteobacteria</taxon>
        <taxon>Oceanospirillales</taxon>
        <taxon>Oceanospirillaceae</taxon>
        <taxon>Litoribrevibacter</taxon>
    </lineage>
</organism>
<dbReference type="InterPro" id="IPR039447">
    <property type="entry name" value="UreH-like_TM_dom"/>
</dbReference>
<dbReference type="Pfam" id="PF13386">
    <property type="entry name" value="DsbD_2"/>
    <property type="match status" value="1"/>
</dbReference>
<feature type="region of interest" description="Disordered" evidence="1">
    <location>
        <begin position="229"/>
        <end position="331"/>
    </location>
</feature>
<feature type="domain" description="Urease accessory protein UreH-like transmembrane" evidence="3">
    <location>
        <begin position="10"/>
        <end position="215"/>
    </location>
</feature>
<feature type="transmembrane region" description="Helical" evidence="2">
    <location>
        <begin position="12"/>
        <end position="35"/>
    </location>
</feature>
<evidence type="ECO:0000313" key="5">
    <source>
        <dbReference type="Proteomes" id="UP001595476"/>
    </source>
</evidence>
<keyword evidence="2" id="KW-0472">Membrane</keyword>
<accession>A0ABV7HB42</accession>
<feature type="compositionally biased region" description="Low complexity" evidence="1">
    <location>
        <begin position="234"/>
        <end position="243"/>
    </location>
</feature>
<feature type="compositionally biased region" description="Basic and acidic residues" evidence="1">
    <location>
        <begin position="244"/>
        <end position="258"/>
    </location>
</feature>
<dbReference type="PANTHER" id="PTHR42208:SF1">
    <property type="entry name" value="HEAVY METAL TRANSPORTER"/>
    <property type="match status" value="1"/>
</dbReference>
<name>A0ABV7HB42_9GAMM</name>
<feature type="transmembrane region" description="Helical" evidence="2">
    <location>
        <begin position="56"/>
        <end position="76"/>
    </location>
</feature>
<feature type="transmembrane region" description="Helical" evidence="2">
    <location>
        <begin position="137"/>
        <end position="160"/>
    </location>
</feature>
<feature type="transmembrane region" description="Helical" evidence="2">
    <location>
        <begin position="82"/>
        <end position="100"/>
    </location>
</feature>